<proteinExistence type="predicted"/>
<name>A0AAU9JKW9_9CILI</name>
<dbReference type="AlphaFoldDB" id="A0AAU9JKW9"/>
<accession>A0AAU9JKW9</accession>
<gene>
    <name evidence="1" type="ORF">BSTOLATCC_MIC36677</name>
</gene>
<protein>
    <submittedName>
        <fullName evidence="1">Uncharacterized protein</fullName>
    </submittedName>
</protein>
<evidence type="ECO:0000313" key="2">
    <source>
        <dbReference type="Proteomes" id="UP001162131"/>
    </source>
</evidence>
<sequence>MEKPSKKMQNLQIFASFAKTLGRSANNFKKSKAMQNLKKMKNFGPGHRKQSFPCSCRRKAFQHPIDSRSWSMESSYSNHLSHG</sequence>
<dbReference type="Proteomes" id="UP001162131">
    <property type="component" value="Unassembled WGS sequence"/>
</dbReference>
<reference evidence="1" key="1">
    <citation type="submission" date="2021-09" db="EMBL/GenBank/DDBJ databases">
        <authorList>
            <consortium name="AG Swart"/>
            <person name="Singh M."/>
            <person name="Singh A."/>
            <person name="Seah K."/>
            <person name="Emmerich C."/>
        </authorList>
    </citation>
    <scope>NUCLEOTIDE SEQUENCE</scope>
    <source>
        <strain evidence="1">ATCC30299</strain>
    </source>
</reference>
<dbReference type="EMBL" id="CAJZBQ010000036">
    <property type="protein sequence ID" value="CAG9324795.1"/>
    <property type="molecule type" value="Genomic_DNA"/>
</dbReference>
<evidence type="ECO:0000313" key="1">
    <source>
        <dbReference type="EMBL" id="CAG9324795.1"/>
    </source>
</evidence>
<keyword evidence="2" id="KW-1185">Reference proteome</keyword>
<organism evidence="1 2">
    <name type="scientific">Blepharisma stoltei</name>
    <dbReference type="NCBI Taxonomy" id="1481888"/>
    <lineage>
        <taxon>Eukaryota</taxon>
        <taxon>Sar</taxon>
        <taxon>Alveolata</taxon>
        <taxon>Ciliophora</taxon>
        <taxon>Postciliodesmatophora</taxon>
        <taxon>Heterotrichea</taxon>
        <taxon>Heterotrichida</taxon>
        <taxon>Blepharismidae</taxon>
        <taxon>Blepharisma</taxon>
    </lineage>
</organism>
<comment type="caution">
    <text evidence="1">The sequence shown here is derived from an EMBL/GenBank/DDBJ whole genome shotgun (WGS) entry which is preliminary data.</text>
</comment>